<dbReference type="Gene3D" id="3.40.50.12780">
    <property type="entry name" value="N-terminal domain of ligase-like"/>
    <property type="match status" value="1"/>
</dbReference>
<dbReference type="RefSeq" id="WP_264066440.1">
    <property type="nucleotide sequence ID" value="NZ_JACKTY010000018.1"/>
</dbReference>
<dbReference type="PANTHER" id="PTHR43201">
    <property type="entry name" value="ACYL-COA SYNTHETASE"/>
    <property type="match status" value="1"/>
</dbReference>
<evidence type="ECO:0000259" key="1">
    <source>
        <dbReference type="Pfam" id="PF00501"/>
    </source>
</evidence>
<dbReference type="EMBL" id="JACKTY010000018">
    <property type="protein sequence ID" value="MCV7225650.1"/>
    <property type="molecule type" value="Genomic_DNA"/>
</dbReference>
<proteinExistence type="predicted"/>
<dbReference type="PROSITE" id="PS00455">
    <property type="entry name" value="AMP_BINDING"/>
    <property type="match status" value="1"/>
</dbReference>
<evidence type="ECO:0000313" key="3">
    <source>
        <dbReference type="EMBL" id="MCV7225650.1"/>
    </source>
</evidence>
<dbReference type="Pfam" id="PF13193">
    <property type="entry name" value="AMP-binding_C"/>
    <property type="match status" value="1"/>
</dbReference>
<dbReference type="InterPro" id="IPR025110">
    <property type="entry name" value="AMP-bd_C"/>
</dbReference>
<dbReference type="GO" id="GO:0016874">
    <property type="term" value="F:ligase activity"/>
    <property type="evidence" value="ECO:0007669"/>
    <property type="project" value="UniProtKB-KW"/>
</dbReference>
<dbReference type="Gene3D" id="3.30.300.30">
    <property type="match status" value="1"/>
</dbReference>
<evidence type="ECO:0000313" key="4">
    <source>
        <dbReference type="Proteomes" id="UP001526201"/>
    </source>
</evidence>
<dbReference type="InterPro" id="IPR020845">
    <property type="entry name" value="AMP-binding_CS"/>
</dbReference>
<evidence type="ECO:0000259" key="2">
    <source>
        <dbReference type="Pfam" id="PF13193"/>
    </source>
</evidence>
<dbReference type="InterPro" id="IPR042099">
    <property type="entry name" value="ANL_N_sf"/>
</dbReference>
<dbReference type="InterPro" id="IPR045851">
    <property type="entry name" value="AMP-bd_C_sf"/>
</dbReference>
<dbReference type="InterPro" id="IPR000873">
    <property type="entry name" value="AMP-dep_synth/lig_dom"/>
</dbReference>
<gene>
    <name evidence="3" type="ORF">H7J73_06345</name>
</gene>
<dbReference type="Proteomes" id="UP001526201">
    <property type="component" value="Unassembled WGS sequence"/>
</dbReference>
<keyword evidence="4" id="KW-1185">Reference proteome</keyword>
<dbReference type="Pfam" id="PF00501">
    <property type="entry name" value="AMP-binding"/>
    <property type="match status" value="1"/>
</dbReference>
<accession>A0ABT3C882</accession>
<sequence>MSISLLLEMALSGDPDRVAVVSGDVRLTTQELSDLADGGAGVIAESGCEHVAYVGAGGVMLPLLLFASARAGRTFTPINYRLSGDGIQALIERLPAALVVVEARYREMIGSAGKQLMDSDDFLAAARTAEPAAEFPDPDDVGVVLFTSGTTSKPKAVELTHNNLTTYITGTVEFAAAEESDAALICVPPYHIAGVSAALSNLYAGRKMVYLNNFDAREWVRLIQDEGVTSATVVPTMLDRIVTVLETGEHALPTLRNLAYGGSKVGLPLVRKALELLPDAGFVNAYGLTETSSTIAMLTPDDHRAAHAAANAGTDPAAAKRLGSVGRPVPGIELQIRDEDGTVLGPGETGELYVRGEQVSGTYTGIGSVLDEQGWFPTRDIATVDEEGFLFIGGRSDDTIIRGGENIAPAELEDVLVEHPHVHEVAVVGTDDPQWGHAIVAVVVPVAGITPDPEELREHVRKSLRGSRTPDRVVFRDELPTNATGKILRREIVASLNPDK</sequence>
<protein>
    <submittedName>
        <fullName evidence="3">Long-chain fatty acid--CoA ligase</fullName>
    </submittedName>
</protein>
<comment type="caution">
    <text evidence="3">The sequence shown here is derived from an EMBL/GenBank/DDBJ whole genome shotgun (WGS) entry which is preliminary data.</text>
</comment>
<keyword evidence="3" id="KW-0436">Ligase</keyword>
<dbReference type="CDD" id="cd04433">
    <property type="entry name" value="AFD_class_I"/>
    <property type="match status" value="1"/>
</dbReference>
<dbReference type="PANTHER" id="PTHR43201:SF32">
    <property type="entry name" value="2-SUCCINYLBENZOATE--COA LIGASE, CHLOROPLASTIC_PEROXISOMAL"/>
    <property type="match status" value="1"/>
</dbReference>
<feature type="domain" description="AMP-dependent synthetase/ligase" evidence="1">
    <location>
        <begin position="10"/>
        <end position="363"/>
    </location>
</feature>
<organism evidence="3 4">
    <name type="scientific">Mycolicibacterium komossense</name>
    <dbReference type="NCBI Taxonomy" id="1779"/>
    <lineage>
        <taxon>Bacteria</taxon>
        <taxon>Bacillati</taxon>
        <taxon>Actinomycetota</taxon>
        <taxon>Actinomycetes</taxon>
        <taxon>Mycobacteriales</taxon>
        <taxon>Mycobacteriaceae</taxon>
        <taxon>Mycolicibacterium</taxon>
    </lineage>
</organism>
<feature type="domain" description="AMP-binding enzyme C-terminal" evidence="2">
    <location>
        <begin position="411"/>
        <end position="486"/>
    </location>
</feature>
<name>A0ABT3C882_9MYCO</name>
<reference evidence="3 4" key="1">
    <citation type="journal article" date="2022" name="BMC Genomics">
        <title>Comparative genome analysis of mycobacteria focusing on tRNA and non-coding RNA.</title>
        <authorList>
            <person name="Behra P.R.K."/>
            <person name="Pettersson B.M.F."/>
            <person name="Ramesh M."/>
            <person name="Das S."/>
            <person name="Dasgupta S."/>
            <person name="Kirsebom L.A."/>
        </authorList>
    </citation>
    <scope>NUCLEOTIDE SEQUENCE [LARGE SCALE GENOMIC DNA]</scope>
    <source>
        <strain evidence="3 4">DSM 44078</strain>
    </source>
</reference>
<dbReference type="SUPFAM" id="SSF56801">
    <property type="entry name" value="Acetyl-CoA synthetase-like"/>
    <property type="match status" value="1"/>
</dbReference>